<reference evidence="2" key="2">
    <citation type="journal article" date="2024" name="Plant">
        <title>Genomic evolution and insights into agronomic trait innovations of Sesamum species.</title>
        <authorList>
            <person name="Miao H."/>
            <person name="Wang L."/>
            <person name="Qu L."/>
            <person name="Liu H."/>
            <person name="Sun Y."/>
            <person name="Le M."/>
            <person name="Wang Q."/>
            <person name="Wei S."/>
            <person name="Zheng Y."/>
            <person name="Lin W."/>
            <person name="Duan Y."/>
            <person name="Cao H."/>
            <person name="Xiong S."/>
            <person name="Wang X."/>
            <person name="Wei L."/>
            <person name="Li C."/>
            <person name="Ma Q."/>
            <person name="Ju M."/>
            <person name="Zhao R."/>
            <person name="Li G."/>
            <person name="Mu C."/>
            <person name="Tian Q."/>
            <person name="Mei H."/>
            <person name="Zhang T."/>
            <person name="Gao T."/>
            <person name="Zhang H."/>
        </authorList>
    </citation>
    <scope>NUCLEOTIDE SEQUENCE</scope>
    <source>
        <strain evidence="2">G01</strain>
    </source>
</reference>
<protein>
    <submittedName>
        <fullName evidence="2">Uncharacterized protein</fullName>
    </submittedName>
</protein>
<comment type="caution">
    <text evidence="2">The sequence shown here is derived from an EMBL/GenBank/DDBJ whole genome shotgun (WGS) entry which is preliminary data.</text>
</comment>
<evidence type="ECO:0000256" key="1">
    <source>
        <dbReference type="SAM" id="MobiDB-lite"/>
    </source>
</evidence>
<reference evidence="2" key="1">
    <citation type="submission" date="2020-06" db="EMBL/GenBank/DDBJ databases">
        <authorList>
            <person name="Li T."/>
            <person name="Hu X."/>
            <person name="Zhang T."/>
            <person name="Song X."/>
            <person name="Zhang H."/>
            <person name="Dai N."/>
            <person name="Sheng W."/>
            <person name="Hou X."/>
            <person name="Wei L."/>
        </authorList>
    </citation>
    <scope>NUCLEOTIDE SEQUENCE</scope>
    <source>
        <strain evidence="2">G01</strain>
        <tissue evidence="2">Leaf</tissue>
    </source>
</reference>
<organism evidence="2">
    <name type="scientific">Sesamum angustifolium</name>
    <dbReference type="NCBI Taxonomy" id="2727405"/>
    <lineage>
        <taxon>Eukaryota</taxon>
        <taxon>Viridiplantae</taxon>
        <taxon>Streptophyta</taxon>
        <taxon>Embryophyta</taxon>
        <taxon>Tracheophyta</taxon>
        <taxon>Spermatophyta</taxon>
        <taxon>Magnoliopsida</taxon>
        <taxon>eudicotyledons</taxon>
        <taxon>Gunneridae</taxon>
        <taxon>Pentapetalae</taxon>
        <taxon>asterids</taxon>
        <taxon>lamiids</taxon>
        <taxon>Lamiales</taxon>
        <taxon>Pedaliaceae</taxon>
        <taxon>Sesamum</taxon>
    </lineage>
</organism>
<accession>A0AAW2J5J1</accession>
<feature type="region of interest" description="Disordered" evidence="1">
    <location>
        <begin position="27"/>
        <end position="78"/>
    </location>
</feature>
<dbReference type="AlphaFoldDB" id="A0AAW2J5J1"/>
<name>A0AAW2J5J1_9LAMI</name>
<sequence>MALRHLPFPHHLQSSLIIIDHPHLPISASSSSSSSLLTSTKPDRSFARSKKIQPPVQRSGRQRTEGEKGCGRANPRPF</sequence>
<dbReference type="EMBL" id="JACGWK010001387">
    <property type="protein sequence ID" value="KAL0289707.1"/>
    <property type="molecule type" value="Genomic_DNA"/>
</dbReference>
<gene>
    <name evidence="2" type="ORF">Sangu_2607000</name>
</gene>
<evidence type="ECO:0000313" key="2">
    <source>
        <dbReference type="EMBL" id="KAL0289707.1"/>
    </source>
</evidence>
<proteinExistence type="predicted"/>
<feature type="compositionally biased region" description="Low complexity" evidence="1">
    <location>
        <begin position="27"/>
        <end position="40"/>
    </location>
</feature>